<dbReference type="EMBL" id="JASWJB010000218">
    <property type="protein sequence ID" value="KAK2593316.1"/>
    <property type="molecule type" value="Genomic_DNA"/>
</dbReference>
<keyword evidence="1" id="KW-0812">Transmembrane</keyword>
<dbReference type="PANTHER" id="PTHR12203:SF22">
    <property type="entry name" value="CAPSULE ASSOCIATED PROTEIN"/>
    <property type="match status" value="1"/>
</dbReference>
<gene>
    <name evidence="3" type="ORF">QQS21_008998</name>
</gene>
<sequence>MMKVWNPLHWPSRLALRYVAVTFILLFLVANYALWYDTQFWDRHTSRQTVNKATGKHAIRKLMVDAKARHDANLAKQTHDLESTATSYRKRRGRHPPPGFDLWFQAAKESKAVIVEDYFDRIYKDLTPFWALDTAEIKTRANAWHHVVKVRNGSVRGDGDTTDRVPWLQLWTALVGEMATFLPDVDMPINYMDESRLLVPFETVAKLVEQESKERKVVDITHVTTKYKGLLDVDTAKPDPYDPKWHDASEQYWNLFVKTCGPNTPAHGVKQVEDMSGPAAFPRNYRPTYAYKGYIQNFTAAMDACLQPHLRQLHGSFIEPISLSSTEELIPLFGGSKLPQNNEILIPGAMYLDQGDFYSGGESHGSPWERKKDGAVWRGESSGGRAKVHNWPHFQRQRLVQMLNGTVVTEAETSGRARTFELPSADLYPSTRLHNGNLGPWISTFGNSGFVRICSPEECPFYIDTFAKQEHFPMKKQYEYKFLPDVDGNSFSARFRGFLRSTSLPIKTTIYAEWHDDRLMPWVHFVPMDNTFQDLYPLFDYFSDNGGPGDAAARFIAEQGQMWSEKVLRRDDMRLYVWRLLLEWARVCDDNRHTLSYVEDLKKSKAKRWLSGSRV</sequence>
<keyword evidence="4" id="KW-1185">Reference proteome</keyword>
<dbReference type="AlphaFoldDB" id="A0AAJ0CM77"/>
<dbReference type="Pfam" id="PF05686">
    <property type="entry name" value="Glyco_transf_90"/>
    <property type="match status" value="1"/>
</dbReference>
<accession>A0AAJ0CM77</accession>
<dbReference type="Proteomes" id="UP001251528">
    <property type="component" value="Unassembled WGS sequence"/>
</dbReference>
<comment type="caution">
    <text evidence="3">The sequence shown here is derived from an EMBL/GenBank/DDBJ whole genome shotgun (WGS) entry which is preliminary data.</text>
</comment>
<protein>
    <recommendedName>
        <fullName evidence="2">Glycosyl transferase CAP10 domain-containing protein</fullName>
    </recommendedName>
</protein>
<proteinExistence type="predicted"/>
<feature type="domain" description="Glycosyl transferase CAP10" evidence="2">
    <location>
        <begin position="308"/>
        <end position="584"/>
    </location>
</feature>
<keyword evidence="1" id="KW-0472">Membrane</keyword>
<evidence type="ECO:0000313" key="3">
    <source>
        <dbReference type="EMBL" id="KAK2593316.1"/>
    </source>
</evidence>
<name>A0AAJ0CM77_9HYPO</name>
<evidence type="ECO:0000313" key="4">
    <source>
        <dbReference type="Proteomes" id="UP001251528"/>
    </source>
</evidence>
<reference evidence="3" key="1">
    <citation type="submission" date="2023-06" db="EMBL/GenBank/DDBJ databases">
        <title>Conoideocrella luteorostrata (Hypocreales: Clavicipitaceae), a potential biocontrol fungus for elongate hemlock scale in United States Christmas tree production areas.</title>
        <authorList>
            <person name="Barrett H."/>
            <person name="Lovett B."/>
            <person name="Macias A.M."/>
            <person name="Stajich J.E."/>
            <person name="Kasson M.T."/>
        </authorList>
    </citation>
    <scope>NUCLEOTIDE SEQUENCE</scope>
    <source>
        <strain evidence="3">ARSEF 14590</strain>
    </source>
</reference>
<evidence type="ECO:0000256" key="1">
    <source>
        <dbReference type="SAM" id="Phobius"/>
    </source>
</evidence>
<keyword evidence="1" id="KW-1133">Transmembrane helix</keyword>
<dbReference type="SMART" id="SM00672">
    <property type="entry name" value="CAP10"/>
    <property type="match status" value="1"/>
</dbReference>
<dbReference type="PANTHER" id="PTHR12203">
    <property type="entry name" value="KDEL LYS-ASP-GLU-LEU CONTAINING - RELATED"/>
    <property type="match status" value="1"/>
</dbReference>
<dbReference type="InterPro" id="IPR051091">
    <property type="entry name" value="O-Glucosyltr/Glycosyltrsf_90"/>
</dbReference>
<feature type="transmembrane region" description="Helical" evidence="1">
    <location>
        <begin position="15"/>
        <end position="35"/>
    </location>
</feature>
<evidence type="ECO:0000259" key="2">
    <source>
        <dbReference type="SMART" id="SM00672"/>
    </source>
</evidence>
<organism evidence="3 4">
    <name type="scientific">Conoideocrella luteorostrata</name>
    <dbReference type="NCBI Taxonomy" id="1105319"/>
    <lineage>
        <taxon>Eukaryota</taxon>
        <taxon>Fungi</taxon>
        <taxon>Dikarya</taxon>
        <taxon>Ascomycota</taxon>
        <taxon>Pezizomycotina</taxon>
        <taxon>Sordariomycetes</taxon>
        <taxon>Hypocreomycetidae</taxon>
        <taxon>Hypocreales</taxon>
        <taxon>Clavicipitaceae</taxon>
        <taxon>Conoideocrella</taxon>
    </lineage>
</organism>
<dbReference type="InterPro" id="IPR006598">
    <property type="entry name" value="CAP10"/>
</dbReference>